<keyword evidence="3" id="KW-1185">Reference proteome</keyword>
<dbReference type="EMBL" id="VCIZ01000001">
    <property type="protein sequence ID" value="TSP14759.1"/>
    <property type="molecule type" value="Genomic_DNA"/>
</dbReference>
<dbReference type="CDD" id="cd14744">
    <property type="entry name" value="PAAR_CT_2"/>
    <property type="match status" value="1"/>
</dbReference>
<evidence type="ECO:0000313" key="1">
    <source>
        <dbReference type="EMBL" id="TSP14759.1"/>
    </source>
</evidence>
<dbReference type="Proteomes" id="UP001056132">
    <property type="component" value="Chromosome 1"/>
</dbReference>
<dbReference type="Gene3D" id="2.60.200.60">
    <property type="match status" value="1"/>
</dbReference>
<reference evidence="1 3" key="1">
    <citation type="submission" date="2019-05" db="EMBL/GenBank/DDBJ databases">
        <title>Whole genome sequence analysis of Cupriavidus campinensis S14E4C strain.</title>
        <authorList>
            <person name="Abbaszade G."/>
            <person name="Szabo A."/>
            <person name="Toumi M."/>
            <person name="Toth E."/>
        </authorList>
    </citation>
    <scope>NUCLEOTIDE SEQUENCE [LARGE SCALE GENOMIC DNA]</scope>
    <source>
        <strain evidence="1 3">S14E4C</strain>
    </source>
</reference>
<dbReference type="AlphaFoldDB" id="A0AAE9I0C7"/>
<reference evidence="2" key="3">
    <citation type="submission" date="2022-05" db="EMBL/GenBank/DDBJ databases">
        <authorList>
            <person name="Kunte H.-J."/>
        </authorList>
    </citation>
    <scope>NUCLEOTIDE SEQUENCE</scope>
    <source>
        <strain evidence="2">G5</strain>
    </source>
</reference>
<protein>
    <submittedName>
        <fullName evidence="2">PAAR domain-containing protein</fullName>
    </submittedName>
</protein>
<dbReference type="RefSeq" id="WP_144196185.1">
    <property type="nucleotide sequence ID" value="NZ_CAJPVH010000046.1"/>
</dbReference>
<reference evidence="2" key="2">
    <citation type="journal article" date="2022" name="Microbiol. Resour. Announc.">
        <title>Genome Sequence of Cupriavidus campinensis Strain G5, a Member of a Bacterial Consortium Capable of Polyethylene Degradation.</title>
        <authorList>
            <person name="Schneider B."/>
            <person name="Pfeiffer F."/>
            <person name="Dyall-Smith M."/>
            <person name="Kunte H.J."/>
        </authorList>
    </citation>
    <scope>NUCLEOTIDE SEQUENCE</scope>
    <source>
        <strain evidence="2">G5</strain>
    </source>
</reference>
<name>A0AAE9I0C7_9BURK</name>
<dbReference type="EMBL" id="CP097330">
    <property type="protein sequence ID" value="URF05162.1"/>
    <property type="molecule type" value="Genomic_DNA"/>
</dbReference>
<accession>A0AAE9I0C7</accession>
<dbReference type="KEGG" id="ccam:M5D45_04845"/>
<sequence>MAGQKGIVRRGDTTTHGGKVLEGEPTFVFYGEPAAGVGHMVWCPQCKGSFPIIEGDPTFQAMGRAMALDGMLTACGARLISSIGAQATVRHPVSGTSADPAPDEEDRFDDRYVLRDSATGEPLPNTECAAVRAGAEPEFGTTDESGRTHLLAAQQRADNVTIYVEG</sequence>
<dbReference type="InterPro" id="IPR008727">
    <property type="entry name" value="PAAR_motif"/>
</dbReference>
<evidence type="ECO:0000313" key="2">
    <source>
        <dbReference type="EMBL" id="URF05162.1"/>
    </source>
</evidence>
<organism evidence="2 4">
    <name type="scientific">Cupriavidus campinensis</name>
    <dbReference type="NCBI Taxonomy" id="151783"/>
    <lineage>
        <taxon>Bacteria</taxon>
        <taxon>Pseudomonadati</taxon>
        <taxon>Pseudomonadota</taxon>
        <taxon>Betaproteobacteria</taxon>
        <taxon>Burkholderiales</taxon>
        <taxon>Burkholderiaceae</taxon>
        <taxon>Cupriavidus</taxon>
    </lineage>
</organism>
<gene>
    <name evidence="1" type="ORF">FGG12_03770</name>
    <name evidence="2" type="ORF">M5D45_04845</name>
</gene>
<proteinExistence type="predicted"/>
<dbReference type="Pfam" id="PF05488">
    <property type="entry name" value="PAAR_motif"/>
    <property type="match status" value="1"/>
</dbReference>
<dbReference type="Proteomes" id="UP000318943">
    <property type="component" value="Unassembled WGS sequence"/>
</dbReference>
<evidence type="ECO:0000313" key="3">
    <source>
        <dbReference type="Proteomes" id="UP000318943"/>
    </source>
</evidence>
<evidence type="ECO:0000313" key="4">
    <source>
        <dbReference type="Proteomes" id="UP001056132"/>
    </source>
</evidence>